<keyword evidence="1" id="KW-1133">Transmembrane helix</keyword>
<organism evidence="2 3">
    <name type="scientific">Caulobacter vibrioides</name>
    <name type="common">Caulobacter crescentus</name>
    <dbReference type="NCBI Taxonomy" id="155892"/>
    <lineage>
        <taxon>Bacteria</taxon>
        <taxon>Pseudomonadati</taxon>
        <taxon>Pseudomonadota</taxon>
        <taxon>Alphaproteobacteria</taxon>
        <taxon>Caulobacterales</taxon>
        <taxon>Caulobacteraceae</taxon>
        <taxon>Caulobacter</taxon>
    </lineage>
</organism>
<sequence length="148" mass="15712">MISVYIYTVAAAATVLACGYAWLRGGRVEKSVAATLFFATFFASVILKVAEGAHSSGLSLAMDALFGLYFLHLAMRYPKGWLIGEMLLMAVQFGFQSGLEIGMISRLQYAVGNNLVTLGTLVLLVYGTYQASKLGPASDSATPTTAPV</sequence>
<comment type="caution">
    <text evidence="2">The sequence shown here is derived from an EMBL/GenBank/DDBJ whole genome shotgun (WGS) entry which is preliminary data.</text>
</comment>
<dbReference type="AlphaFoldDB" id="A0A258CQG3"/>
<feature type="transmembrane region" description="Helical" evidence="1">
    <location>
        <begin position="110"/>
        <end position="129"/>
    </location>
</feature>
<evidence type="ECO:0000256" key="1">
    <source>
        <dbReference type="SAM" id="Phobius"/>
    </source>
</evidence>
<evidence type="ECO:0000313" key="2">
    <source>
        <dbReference type="EMBL" id="OYW97685.1"/>
    </source>
</evidence>
<accession>A0A258CQG3</accession>
<feature type="transmembrane region" description="Helical" evidence="1">
    <location>
        <begin position="32"/>
        <end position="50"/>
    </location>
</feature>
<reference evidence="2 3" key="1">
    <citation type="submission" date="2017-03" db="EMBL/GenBank/DDBJ databases">
        <title>Lifting the veil on microbial sulfur biogeochemistry in mining wastewaters.</title>
        <authorList>
            <person name="Kantor R.S."/>
            <person name="Colenbrander Nelson T."/>
            <person name="Marshall S."/>
            <person name="Bennett D."/>
            <person name="Apte S."/>
            <person name="Camacho D."/>
            <person name="Thomas B.C."/>
            <person name="Warren L.A."/>
            <person name="Banfield J.F."/>
        </authorList>
    </citation>
    <scope>NUCLEOTIDE SEQUENCE [LARGE SCALE GENOMIC DNA]</scope>
    <source>
        <strain evidence="2">32-67-7</strain>
    </source>
</reference>
<proteinExistence type="predicted"/>
<dbReference type="EMBL" id="NCDQ01000615">
    <property type="protein sequence ID" value="OYW97685.1"/>
    <property type="molecule type" value="Genomic_DNA"/>
</dbReference>
<name>A0A258CQG3_CAUVI</name>
<keyword evidence="1" id="KW-0812">Transmembrane</keyword>
<feature type="transmembrane region" description="Helical" evidence="1">
    <location>
        <begin position="6"/>
        <end position="23"/>
    </location>
</feature>
<dbReference type="Proteomes" id="UP000215616">
    <property type="component" value="Unassembled WGS sequence"/>
</dbReference>
<gene>
    <name evidence="2" type="ORF">B7Z12_21225</name>
</gene>
<keyword evidence="1" id="KW-0472">Membrane</keyword>
<evidence type="ECO:0000313" key="3">
    <source>
        <dbReference type="Proteomes" id="UP000215616"/>
    </source>
</evidence>
<protein>
    <submittedName>
        <fullName evidence="2">Uncharacterized protein</fullName>
    </submittedName>
</protein>